<evidence type="ECO:0008006" key="8">
    <source>
        <dbReference type="Google" id="ProtNLM"/>
    </source>
</evidence>
<dbReference type="PANTHER" id="PTHR31465">
    <property type="entry name" value="PROTEIN RTA1-RELATED"/>
    <property type="match status" value="1"/>
</dbReference>
<gene>
    <name evidence="6" type="ORF">LTR09_012016</name>
</gene>
<evidence type="ECO:0000256" key="2">
    <source>
        <dbReference type="ARBA" id="ARBA00022692"/>
    </source>
</evidence>
<feature type="transmembrane region" description="Helical" evidence="5">
    <location>
        <begin position="156"/>
        <end position="177"/>
    </location>
</feature>
<dbReference type="Proteomes" id="UP001271007">
    <property type="component" value="Unassembled WGS sequence"/>
</dbReference>
<protein>
    <recommendedName>
        <fullName evidence="8">RTA1 domain protein</fullName>
    </recommendedName>
</protein>
<evidence type="ECO:0000313" key="6">
    <source>
        <dbReference type="EMBL" id="KAK3046490.1"/>
    </source>
</evidence>
<dbReference type="Pfam" id="PF04479">
    <property type="entry name" value="RTA1"/>
    <property type="match status" value="1"/>
</dbReference>
<evidence type="ECO:0000256" key="1">
    <source>
        <dbReference type="ARBA" id="ARBA00004141"/>
    </source>
</evidence>
<comment type="subcellular location">
    <subcellularLocation>
        <location evidence="1">Membrane</location>
        <topology evidence="1">Multi-pass membrane protein</topology>
    </subcellularLocation>
</comment>
<sequence>MADTNIGTSLYAFEPTHIAPAIFAAIIGTSLLVHIFQSFYYRFWRVTFWMFWGGTVFTAGWIMRTLSSYDPDNKNLYIAQTCLVIGGPPIYAAAEYNIMGRLMNYLPMHAIFHPGRVVIVFIYLGALVEALTAAGAAKMAVSKGENISEYILGGKLISISLILQAVVECVFISFIALMHHRASRARMLSPNVRALCIMLYGTSTLVLLRCIFRAIDSFATHTAIDAEQCGSLCRLITNQEWYIYVFEATPMAIYTIWLNVMHPGKYLPRDKFQYLDLDGKTERVGPGWTDHRSQWQTFADPFDIANTIKGTPAHEKFWLQAETWPMATGGSFAQGTASNATRSLSGKKYRNISMKPEGGMA</sequence>
<keyword evidence="7" id="KW-1185">Reference proteome</keyword>
<keyword evidence="3 5" id="KW-1133">Transmembrane helix</keyword>
<keyword evidence="2 5" id="KW-0812">Transmembrane</keyword>
<keyword evidence="4 5" id="KW-0472">Membrane</keyword>
<reference evidence="6" key="1">
    <citation type="submission" date="2023-04" db="EMBL/GenBank/DDBJ databases">
        <title>Black Yeasts Isolated from many extreme environments.</title>
        <authorList>
            <person name="Coleine C."/>
            <person name="Stajich J.E."/>
            <person name="Selbmann L."/>
        </authorList>
    </citation>
    <scope>NUCLEOTIDE SEQUENCE</scope>
    <source>
        <strain evidence="6">CCFEE 5312</strain>
    </source>
</reference>
<evidence type="ECO:0000256" key="5">
    <source>
        <dbReference type="SAM" id="Phobius"/>
    </source>
</evidence>
<feature type="transmembrane region" description="Helical" evidence="5">
    <location>
        <begin position="75"/>
        <end position="94"/>
    </location>
</feature>
<dbReference type="EMBL" id="JAWDJX010000090">
    <property type="protein sequence ID" value="KAK3046490.1"/>
    <property type="molecule type" value="Genomic_DNA"/>
</dbReference>
<dbReference type="InterPro" id="IPR007568">
    <property type="entry name" value="RTA1"/>
</dbReference>
<organism evidence="6 7">
    <name type="scientific">Extremus antarcticus</name>
    <dbReference type="NCBI Taxonomy" id="702011"/>
    <lineage>
        <taxon>Eukaryota</taxon>
        <taxon>Fungi</taxon>
        <taxon>Dikarya</taxon>
        <taxon>Ascomycota</taxon>
        <taxon>Pezizomycotina</taxon>
        <taxon>Dothideomycetes</taxon>
        <taxon>Dothideomycetidae</taxon>
        <taxon>Mycosphaerellales</taxon>
        <taxon>Extremaceae</taxon>
        <taxon>Extremus</taxon>
    </lineage>
</organism>
<feature type="transmembrane region" description="Helical" evidence="5">
    <location>
        <begin position="197"/>
        <end position="215"/>
    </location>
</feature>
<feature type="transmembrane region" description="Helical" evidence="5">
    <location>
        <begin position="43"/>
        <end position="63"/>
    </location>
</feature>
<proteinExistence type="predicted"/>
<dbReference type="PANTHER" id="PTHR31465:SF13">
    <property type="entry name" value="RTA1 DOMAIN PROTEIN-RELATED"/>
    <property type="match status" value="1"/>
</dbReference>
<accession>A0AAJ0DB55</accession>
<comment type="caution">
    <text evidence="6">The sequence shown here is derived from an EMBL/GenBank/DDBJ whole genome shotgun (WGS) entry which is preliminary data.</text>
</comment>
<dbReference type="GO" id="GO:0016020">
    <property type="term" value="C:membrane"/>
    <property type="evidence" value="ECO:0007669"/>
    <property type="project" value="UniProtKB-SubCell"/>
</dbReference>
<evidence type="ECO:0000256" key="4">
    <source>
        <dbReference type="ARBA" id="ARBA00023136"/>
    </source>
</evidence>
<evidence type="ECO:0000256" key="3">
    <source>
        <dbReference type="ARBA" id="ARBA00022989"/>
    </source>
</evidence>
<evidence type="ECO:0000313" key="7">
    <source>
        <dbReference type="Proteomes" id="UP001271007"/>
    </source>
</evidence>
<feature type="transmembrane region" description="Helical" evidence="5">
    <location>
        <begin position="241"/>
        <end position="261"/>
    </location>
</feature>
<dbReference type="AlphaFoldDB" id="A0AAJ0DB55"/>
<feature type="transmembrane region" description="Helical" evidence="5">
    <location>
        <begin position="115"/>
        <end position="136"/>
    </location>
</feature>
<feature type="transmembrane region" description="Helical" evidence="5">
    <location>
        <begin position="18"/>
        <end position="36"/>
    </location>
</feature>
<name>A0AAJ0DB55_9PEZI</name>